<gene>
    <name evidence="1" type="ORF">UFOPK1843_00973</name>
</gene>
<reference evidence="1" key="1">
    <citation type="submission" date="2020-05" db="EMBL/GenBank/DDBJ databases">
        <authorList>
            <person name="Chiriac C."/>
            <person name="Salcher M."/>
            <person name="Ghai R."/>
            <person name="Kavagutti S V."/>
        </authorList>
    </citation>
    <scope>NUCLEOTIDE SEQUENCE</scope>
</reference>
<accession>A0A6J6HNI9</accession>
<dbReference type="InterPro" id="IPR010662">
    <property type="entry name" value="RBBP9/YdeN"/>
</dbReference>
<name>A0A6J6HNI9_9ZZZZ</name>
<dbReference type="SUPFAM" id="SSF53474">
    <property type="entry name" value="alpha/beta-Hydrolases"/>
    <property type="match status" value="1"/>
</dbReference>
<dbReference type="AlphaFoldDB" id="A0A6J6HNI9"/>
<dbReference type="Pfam" id="PF06821">
    <property type="entry name" value="Ser_hydrolase"/>
    <property type="match status" value="1"/>
</dbReference>
<dbReference type="EMBL" id="CAEZUR010000084">
    <property type="protein sequence ID" value="CAB4613349.1"/>
    <property type="molecule type" value="Genomic_DNA"/>
</dbReference>
<proteinExistence type="predicted"/>
<evidence type="ECO:0000313" key="1">
    <source>
        <dbReference type="EMBL" id="CAB4613349.1"/>
    </source>
</evidence>
<dbReference type="Gene3D" id="3.40.50.1820">
    <property type="entry name" value="alpha/beta hydrolase"/>
    <property type="match status" value="1"/>
</dbReference>
<organism evidence="1">
    <name type="scientific">freshwater metagenome</name>
    <dbReference type="NCBI Taxonomy" id="449393"/>
    <lineage>
        <taxon>unclassified sequences</taxon>
        <taxon>metagenomes</taxon>
        <taxon>ecological metagenomes</taxon>
    </lineage>
</organism>
<sequence>MAKQVLILHGWTNRRLEGSWQRQTAVALRKLGHQVHYPQLPNPDEPRFADWAEVALNELGQIAEGNSGEEVVVIGHSLGAVTWLKLVADGLVPSLSYRVLLVAPADPSLLIDIPDFIVDQAAAGSAVRSHDTTLIASGEDPWQPNGIEALFDSPLEARVVTIPGARHFSLSDGWGNWVGVINWVKDPASDLSIR</sequence>
<protein>
    <submittedName>
        <fullName evidence="1">Unannotated protein</fullName>
    </submittedName>
</protein>
<dbReference type="InterPro" id="IPR029058">
    <property type="entry name" value="AB_hydrolase_fold"/>
</dbReference>
<dbReference type="GO" id="GO:0016787">
    <property type="term" value="F:hydrolase activity"/>
    <property type="evidence" value="ECO:0007669"/>
    <property type="project" value="InterPro"/>
</dbReference>